<protein>
    <submittedName>
        <fullName evidence="1">Uncharacterized protein</fullName>
    </submittedName>
</protein>
<accession>A0A0F8WQN7</accession>
<sequence>MTTHDLLNADEKAQLRHASDSQLLALADLAVITERCLKIGNPEREQAITVVVLEELKSRGIHRPGRDCPGCVACGPPIVVTADEGCGNA</sequence>
<comment type="caution">
    <text evidence="1">The sequence shown here is derived from an EMBL/GenBank/DDBJ whole genome shotgun (WGS) entry which is preliminary data.</text>
</comment>
<evidence type="ECO:0000313" key="1">
    <source>
        <dbReference type="EMBL" id="KKK59252.1"/>
    </source>
</evidence>
<reference evidence="1" key="1">
    <citation type="journal article" date="2015" name="Nature">
        <title>Complex archaea that bridge the gap between prokaryotes and eukaryotes.</title>
        <authorList>
            <person name="Spang A."/>
            <person name="Saw J.H."/>
            <person name="Jorgensen S.L."/>
            <person name="Zaremba-Niedzwiedzka K."/>
            <person name="Martijn J."/>
            <person name="Lind A.E."/>
            <person name="van Eijk R."/>
            <person name="Schleper C."/>
            <person name="Guy L."/>
            <person name="Ettema T.J."/>
        </authorList>
    </citation>
    <scope>NUCLEOTIDE SEQUENCE</scope>
</reference>
<proteinExistence type="predicted"/>
<gene>
    <name evidence="1" type="ORF">LCGC14_3036250</name>
</gene>
<organism evidence="1">
    <name type="scientific">marine sediment metagenome</name>
    <dbReference type="NCBI Taxonomy" id="412755"/>
    <lineage>
        <taxon>unclassified sequences</taxon>
        <taxon>metagenomes</taxon>
        <taxon>ecological metagenomes</taxon>
    </lineage>
</organism>
<dbReference type="AlphaFoldDB" id="A0A0F8WQN7"/>
<name>A0A0F8WQN7_9ZZZZ</name>
<dbReference type="EMBL" id="LAZR01063573">
    <property type="protein sequence ID" value="KKK59252.1"/>
    <property type="molecule type" value="Genomic_DNA"/>
</dbReference>